<dbReference type="InterPro" id="IPR050595">
    <property type="entry name" value="Bact_response_regulator"/>
</dbReference>
<evidence type="ECO:0000256" key="2">
    <source>
        <dbReference type="PROSITE-ProRule" id="PRU00169"/>
    </source>
</evidence>
<dbReference type="SMART" id="SM00448">
    <property type="entry name" value="REC"/>
    <property type="match status" value="1"/>
</dbReference>
<name>A0A2T3HKI5_9SPHI</name>
<dbReference type="Proteomes" id="UP000240912">
    <property type="component" value="Unassembled WGS sequence"/>
</dbReference>
<keyword evidence="5" id="KW-1185">Reference proteome</keyword>
<proteinExistence type="predicted"/>
<sequence length="121" mass="14090">MSQKKILVVEDDPDILEVIQLTLESKDYRVFPLLDARHTLRAVAEFQPDLIILDIMLSGMDGRAVFRDLRSRPETRDIPVMMTSARYKEEYIHGDRMEPDAFLEKPFDIDNLIARVRALTE</sequence>
<keyword evidence="1 2" id="KW-0597">Phosphoprotein</keyword>
<feature type="domain" description="Response regulatory" evidence="3">
    <location>
        <begin position="5"/>
        <end position="120"/>
    </location>
</feature>
<evidence type="ECO:0000256" key="1">
    <source>
        <dbReference type="ARBA" id="ARBA00022553"/>
    </source>
</evidence>
<gene>
    <name evidence="4" type="ORF">C7T94_09930</name>
</gene>
<dbReference type="SUPFAM" id="SSF52172">
    <property type="entry name" value="CheY-like"/>
    <property type="match status" value="1"/>
</dbReference>
<dbReference type="AlphaFoldDB" id="A0A2T3HKI5"/>
<dbReference type="InterPro" id="IPR011006">
    <property type="entry name" value="CheY-like_superfamily"/>
</dbReference>
<dbReference type="PROSITE" id="PS50110">
    <property type="entry name" value="RESPONSE_REGULATORY"/>
    <property type="match status" value="1"/>
</dbReference>
<dbReference type="OrthoDB" id="677887at2"/>
<evidence type="ECO:0000313" key="5">
    <source>
        <dbReference type="Proteomes" id="UP000240912"/>
    </source>
</evidence>
<organism evidence="4 5">
    <name type="scientific">Pedobacter yulinensis</name>
    <dbReference type="NCBI Taxonomy" id="2126353"/>
    <lineage>
        <taxon>Bacteria</taxon>
        <taxon>Pseudomonadati</taxon>
        <taxon>Bacteroidota</taxon>
        <taxon>Sphingobacteriia</taxon>
        <taxon>Sphingobacteriales</taxon>
        <taxon>Sphingobacteriaceae</taxon>
        <taxon>Pedobacter</taxon>
    </lineage>
</organism>
<evidence type="ECO:0000313" key="4">
    <source>
        <dbReference type="EMBL" id="PST82940.1"/>
    </source>
</evidence>
<dbReference type="PANTHER" id="PTHR44591">
    <property type="entry name" value="STRESS RESPONSE REGULATOR PROTEIN 1"/>
    <property type="match status" value="1"/>
</dbReference>
<dbReference type="Pfam" id="PF00072">
    <property type="entry name" value="Response_reg"/>
    <property type="match status" value="1"/>
</dbReference>
<dbReference type="PANTHER" id="PTHR44591:SF3">
    <property type="entry name" value="RESPONSE REGULATORY DOMAIN-CONTAINING PROTEIN"/>
    <property type="match status" value="1"/>
</dbReference>
<protein>
    <submittedName>
        <fullName evidence="4">Response regulator</fullName>
    </submittedName>
</protein>
<dbReference type="EMBL" id="PYLS01000005">
    <property type="protein sequence ID" value="PST82940.1"/>
    <property type="molecule type" value="Genomic_DNA"/>
</dbReference>
<feature type="modified residue" description="4-aspartylphosphate" evidence="2">
    <location>
        <position position="54"/>
    </location>
</feature>
<accession>A0A2T3HKI5</accession>
<dbReference type="RefSeq" id="WP_107215199.1">
    <property type="nucleotide sequence ID" value="NZ_KZ686269.1"/>
</dbReference>
<reference evidence="4 5" key="1">
    <citation type="submission" date="2018-03" db="EMBL/GenBank/DDBJ databases">
        <authorList>
            <person name="Keele B.F."/>
        </authorList>
    </citation>
    <scope>NUCLEOTIDE SEQUENCE [LARGE SCALE GENOMIC DNA]</scope>
    <source>
        <strain evidence="4 5">YL28-9</strain>
    </source>
</reference>
<dbReference type="Gene3D" id="3.40.50.2300">
    <property type="match status" value="1"/>
</dbReference>
<dbReference type="InterPro" id="IPR001789">
    <property type="entry name" value="Sig_transdc_resp-reg_receiver"/>
</dbReference>
<comment type="caution">
    <text evidence="4">The sequence shown here is derived from an EMBL/GenBank/DDBJ whole genome shotgun (WGS) entry which is preliminary data.</text>
</comment>
<evidence type="ECO:0000259" key="3">
    <source>
        <dbReference type="PROSITE" id="PS50110"/>
    </source>
</evidence>
<dbReference type="GO" id="GO:0000160">
    <property type="term" value="P:phosphorelay signal transduction system"/>
    <property type="evidence" value="ECO:0007669"/>
    <property type="project" value="InterPro"/>
</dbReference>